<keyword evidence="6" id="KW-0645">Protease</keyword>
<dbReference type="PROSITE" id="PS50106">
    <property type="entry name" value="PDZ"/>
    <property type="match status" value="2"/>
</dbReference>
<name>A0ABZ2XEF2_9RHOO</name>
<keyword evidence="11" id="KW-0720">Serine protease</keyword>
<evidence type="ECO:0000259" key="15">
    <source>
        <dbReference type="PROSITE" id="PS50106"/>
    </source>
</evidence>
<evidence type="ECO:0000256" key="8">
    <source>
        <dbReference type="ARBA" id="ARBA00022737"/>
    </source>
</evidence>
<comment type="catalytic activity">
    <reaction evidence="1">
        <text>Acts on substrates that are at least partially unfolded. The cleavage site P1 residue is normally between a pair of hydrophobic residues, such as Val-|-Val.</text>
        <dbReference type="EC" id="3.4.21.107"/>
    </reaction>
</comment>
<dbReference type="RefSeq" id="WP_341743336.1">
    <property type="nucleotide sequence ID" value="NZ_CP151406.1"/>
</dbReference>
<feature type="chain" id="PRO_5047353711" description="Probable periplasmic serine endoprotease DegP-like" evidence="14">
    <location>
        <begin position="25"/>
        <end position="481"/>
    </location>
</feature>
<evidence type="ECO:0000256" key="1">
    <source>
        <dbReference type="ARBA" id="ARBA00001772"/>
    </source>
</evidence>
<feature type="signal peptide" evidence="14">
    <location>
        <begin position="1"/>
        <end position="24"/>
    </location>
</feature>
<evidence type="ECO:0000256" key="6">
    <source>
        <dbReference type="ARBA" id="ARBA00022670"/>
    </source>
</evidence>
<dbReference type="InterPro" id="IPR001478">
    <property type="entry name" value="PDZ"/>
</dbReference>
<dbReference type="GO" id="GO:0016787">
    <property type="term" value="F:hydrolase activity"/>
    <property type="evidence" value="ECO:0007669"/>
    <property type="project" value="UniProtKB-KW"/>
</dbReference>
<dbReference type="EMBL" id="CP151406">
    <property type="protein sequence ID" value="WZJ20748.1"/>
    <property type="molecule type" value="Genomic_DNA"/>
</dbReference>
<dbReference type="Gene3D" id="2.30.42.10">
    <property type="match status" value="2"/>
</dbReference>
<dbReference type="Pfam" id="PF13180">
    <property type="entry name" value="PDZ_2"/>
    <property type="match status" value="1"/>
</dbReference>
<accession>A0ABZ2XEF2</accession>
<comment type="subcellular location">
    <subcellularLocation>
        <location evidence="2">Periplasm</location>
    </subcellularLocation>
</comment>
<protein>
    <recommendedName>
        <fullName evidence="5">Probable periplasmic serine endoprotease DegP-like</fullName>
        <ecNumber evidence="4">3.4.21.107</ecNumber>
    </recommendedName>
    <alternativeName>
        <fullName evidence="13">Protease Do</fullName>
    </alternativeName>
</protein>
<dbReference type="Pfam" id="PF13365">
    <property type="entry name" value="Trypsin_2"/>
    <property type="match status" value="1"/>
</dbReference>
<evidence type="ECO:0000256" key="10">
    <source>
        <dbReference type="ARBA" id="ARBA00022801"/>
    </source>
</evidence>
<feature type="domain" description="PDZ" evidence="15">
    <location>
        <begin position="384"/>
        <end position="471"/>
    </location>
</feature>
<dbReference type="InterPro" id="IPR009003">
    <property type="entry name" value="Peptidase_S1_PA"/>
</dbReference>
<dbReference type="InterPro" id="IPR036034">
    <property type="entry name" value="PDZ_sf"/>
</dbReference>
<keyword evidence="9" id="KW-0574">Periplasm</keyword>
<dbReference type="CDD" id="cd10839">
    <property type="entry name" value="cpPDZ1_DegP-like"/>
    <property type="match status" value="1"/>
</dbReference>
<evidence type="ECO:0000256" key="4">
    <source>
        <dbReference type="ARBA" id="ARBA00013035"/>
    </source>
</evidence>
<evidence type="ECO:0000313" key="17">
    <source>
        <dbReference type="Proteomes" id="UP001479520"/>
    </source>
</evidence>
<dbReference type="Proteomes" id="UP001479520">
    <property type="component" value="Chromosome"/>
</dbReference>
<evidence type="ECO:0000256" key="12">
    <source>
        <dbReference type="ARBA" id="ARBA00023016"/>
    </source>
</evidence>
<comment type="similarity">
    <text evidence="3">Belongs to the peptidase S1C family.</text>
</comment>
<evidence type="ECO:0000256" key="3">
    <source>
        <dbReference type="ARBA" id="ARBA00010541"/>
    </source>
</evidence>
<evidence type="ECO:0000256" key="2">
    <source>
        <dbReference type="ARBA" id="ARBA00004418"/>
    </source>
</evidence>
<keyword evidence="7 14" id="KW-0732">Signal</keyword>
<dbReference type="SUPFAM" id="SSF50494">
    <property type="entry name" value="Trypsin-like serine proteases"/>
    <property type="match status" value="1"/>
</dbReference>
<dbReference type="SUPFAM" id="SSF50156">
    <property type="entry name" value="PDZ domain-like"/>
    <property type="match status" value="2"/>
</dbReference>
<dbReference type="PRINTS" id="PR00834">
    <property type="entry name" value="PROTEASES2C"/>
</dbReference>
<keyword evidence="10 16" id="KW-0378">Hydrolase</keyword>
<dbReference type="InterPro" id="IPR041489">
    <property type="entry name" value="PDZ_6"/>
</dbReference>
<feature type="domain" description="PDZ" evidence="15">
    <location>
        <begin position="276"/>
        <end position="367"/>
    </location>
</feature>
<dbReference type="SMART" id="SM00228">
    <property type="entry name" value="PDZ"/>
    <property type="match status" value="2"/>
</dbReference>
<evidence type="ECO:0000256" key="11">
    <source>
        <dbReference type="ARBA" id="ARBA00022825"/>
    </source>
</evidence>
<evidence type="ECO:0000256" key="9">
    <source>
        <dbReference type="ARBA" id="ARBA00022764"/>
    </source>
</evidence>
<evidence type="ECO:0000256" key="13">
    <source>
        <dbReference type="ARBA" id="ARBA00032850"/>
    </source>
</evidence>
<dbReference type="PANTHER" id="PTHR22939">
    <property type="entry name" value="SERINE PROTEASE FAMILY S1C HTRA-RELATED"/>
    <property type="match status" value="1"/>
</dbReference>
<keyword evidence="17" id="KW-1185">Reference proteome</keyword>
<organism evidence="16 17">
    <name type="scientific">Azonexus hydrophilus</name>
    <dbReference type="NCBI Taxonomy" id="418702"/>
    <lineage>
        <taxon>Bacteria</taxon>
        <taxon>Pseudomonadati</taxon>
        <taxon>Pseudomonadota</taxon>
        <taxon>Betaproteobacteria</taxon>
        <taxon>Rhodocyclales</taxon>
        <taxon>Azonexaceae</taxon>
        <taxon>Azonexus</taxon>
    </lineage>
</organism>
<dbReference type="NCBIfam" id="TIGR02037">
    <property type="entry name" value="degP_htrA_DO"/>
    <property type="match status" value="1"/>
</dbReference>
<keyword evidence="12" id="KW-0346">Stress response</keyword>
<evidence type="ECO:0000256" key="14">
    <source>
        <dbReference type="SAM" id="SignalP"/>
    </source>
</evidence>
<dbReference type="PANTHER" id="PTHR22939:SF130">
    <property type="entry name" value="PERIPLASMIC SERINE ENDOPROTEASE DEGP-LIKE-RELATED"/>
    <property type="match status" value="1"/>
</dbReference>
<proteinExistence type="inferred from homology"/>
<keyword evidence="8" id="KW-0677">Repeat</keyword>
<evidence type="ECO:0000256" key="7">
    <source>
        <dbReference type="ARBA" id="ARBA00022729"/>
    </source>
</evidence>
<evidence type="ECO:0000256" key="5">
    <source>
        <dbReference type="ARBA" id="ARBA00013958"/>
    </source>
</evidence>
<dbReference type="InterPro" id="IPR001940">
    <property type="entry name" value="Peptidase_S1C"/>
</dbReference>
<dbReference type="Pfam" id="PF17820">
    <property type="entry name" value="PDZ_6"/>
    <property type="match status" value="1"/>
</dbReference>
<sequence>MPSTRLKLSLAAIAVSAAIGGAWALGPGQAPVAQIPPVAVATPVAMPAPIGYPDMRSIVAANGPAVVNISVTGKRSESAAGFPQLDPNDPFYHFFRQFRGMVPRESTPTRGLGSGFIISADGLIMTNAHVVADADEVVVKLNDKREFKAKILGQDKASDVAVLRIEGRNLPTVRIGNSRQAQVGDWVLAIGSPFGFESSASAGIISAKSRSLPDGSYVPFLQTDVAVNPGNSGGPLFNMQGEVIGINSQIYSRSGGFQGLSFAIPIELAMNVQQQIVKHGKVERGRIGISIQEIDQSLADSFGLSRPAGALVTSVDKDGPAGKAGLEAGDVILGIDGERVELSGELPAIVAAKRPGENVRLQVWRNRAARDIVVQVGAFEEERSASAEAPTAGQNRLGVAVRPLTAEEKRRTGSSGNLVVERTGGPAARAGIRAGDIIVSVNGQVVGDADKLNAALAQSGKRAAILIERGNSRLFVPVELG</sequence>
<dbReference type="Gene3D" id="2.40.10.120">
    <property type="match status" value="1"/>
</dbReference>
<dbReference type="InterPro" id="IPR011782">
    <property type="entry name" value="Pept_S1C_Do"/>
</dbReference>
<gene>
    <name evidence="16" type="ORF">AADV58_12410</name>
</gene>
<reference evidence="16 17" key="1">
    <citation type="submission" date="2024-04" db="EMBL/GenBank/DDBJ databases">
        <title>Dissimilatory iodate-reducing microorganisms contribute to the enrichment of iodine in groundwater.</title>
        <authorList>
            <person name="Jiang Z."/>
        </authorList>
    </citation>
    <scope>NUCLEOTIDE SEQUENCE [LARGE SCALE GENOMIC DNA]</scope>
    <source>
        <strain evidence="16 17">NCP973</strain>
    </source>
</reference>
<dbReference type="EC" id="3.4.21.107" evidence="4"/>
<evidence type="ECO:0000313" key="16">
    <source>
        <dbReference type="EMBL" id="WZJ20748.1"/>
    </source>
</evidence>